<protein>
    <submittedName>
        <fullName evidence="1">Uncharacterized protein</fullName>
    </submittedName>
</protein>
<keyword evidence="1" id="KW-0150">Chloroplast</keyword>
<reference evidence="1" key="1">
    <citation type="journal article" date="2017" name="J. Phycol.">
        <title>Analysis of chloroplast genomes and a supermatrix inform reclassification of the Rhodomelaceae (Rhodophyta).</title>
        <authorList>
            <person name="Diaz-Tapia P."/>
            <person name="Maggs C.A."/>
            <person name="West J.A."/>
            <person name="Verbruggen H."/>
        </authorList>
    </citation>
    <scope>NUCLEOTIDE SEQUENCE</scope>
    <source>
        <strain evidence="1">PD644</strain>
    </source>
</reference>
<dbReference type="GeneID" id="33357137"/>
<keyword evidence="1" id="KW-0934">Plastid</keyword>
<organism evidence="1">
    <name type="scientific">Alsidium seaforthii</name>
    <dbReference type="NCBI Taxonomy" id="2007182"/>
    <lineage>
        <taxon>Eukaryota</taxon>
        <taxon>Rhodophyta</taxon>
        <taxon>Florideophyceae</taxon>
        <taxon>Rhodymeniophycidae</taxon>
        <taxon>Ceramiales</taxon>
        <taxon>Rhodomelaceae</taxon>
        <taxon>Polysiphonioideae</taxon>
        <taxon>Alsidium</taxon>
    </lineage>
</organism>
<dbReference type="RefSeq" id="YP_009395154.1">
    <property type="nucleotide sequence ID" value="NC_035276.1"/>
</dbReference>
<evidence type="ECO:0000313" key="1">
    <source>
        <dbReference type="EMBL" id="ARW63922.1"/>
    </source>
</evidence>
<dbReference type="AlphaFoldDB" id="A0A1Z1MDH3"/>
<name>A0A1Z1MDH3_9FLOR</name>
<geneLocation type="chloroplast" evidence="1"/>
<dbReference type="EMBL" id="MF101430">
    <property type="protein sequence ID" value="ARW63922.1"/>
    <property type="molecule type" value="Genomic_DNA"/>
</dbReference>
<sequence length="37" mass="4575">MFLFIISTIRQLFFDVLMILHNNYVYYKASFLLRLTE</sequence>
<accession>A0A1Z1MDH3</accession>
<gene>
    <name evidence="1" type="primary">orf37b</name>
</gene>
<proteinExistence type="predicted"/>